<dbReference type="KEGG" id="arep:ID810_03185"/>
<gene>
    <name evidence="5" type="ORF">ID810_03185</name>
</gene>
<evidence type="ECO:0000256" key="3">
    <source>
        <dbReference type="ARBA" id="ARBA00023163"/>
    </source>
</evidence>
<keyword evidence="2 5" id="KW-0238">DNA-binding</keyword>
<dbReference type="PROSITE" id="PS00356">
    <property type="entry name" value="HTH_LACI_1"/>
    <property type="match status" value="1"/>
</dbReference>
<evidence type="ECO:0000313" key="6">
    <source>
        <dbReference type="Proteomes" id="UP000594637"/>
    </source>
</evidence>
<dbReference type="Pfam" id="PF13377">
    <property type="entry name" value="Peripla_BP_3"/>
    <property type="match status" value="1"/>
</dbReference>
<evidence type="ECO:0000259" key="4">
    <source>
        <dbReference type="PROSITE" id="PS50932"/>
    </source>
</evidence>
<dbReference type="Pfam" id="PF00356">
    <property type="entry name" value="LacI"/>
    <property type="match status" value="1"/>
</dbReference>
<keyword evidence="6" id="KW-1185">Reference proteome</keyword>
<sequence length="347" mass="35905">MATLQDVARLAGVSAMTVSNVINGRAGKVSAATTARVMAAVEEVGYVPNASARSLASSASRIIALVYGAAPGRAALGSPYESLFVGACEERARDGGFALMLCGATRVTETIDQLRSWNVAGAVVMATTITTPRDFANRVTAPTVFVDAYEDLDDISYVNIDDVGGARLVGEKIAALGHRHVAFVGPSTVGSGVVRARLDGLRQGLAEYGVSLERRDVFLAEVDFEQGRAFAHRLAQGRSEITAVFASGDFLALGIVAGLRQCGLNVPGDVSVVGFDGLDISTYTDPPLTTVRQSVRDKATTAVDYLIEAIGGDDPVLRGTVLPVTWAPGAALAGPPGPAAARARAAT</sequence>
<evidence type="ECO:0000313" key="5">
    <source>
        <dbReference type="EMBL" id="QPL05972.1"/>
    </source>
</evidence>
<dbReference type="PANTHER" id="PTHR30146">
    <property type="entry name" value="LACI-RELATED TRANSCRIPTIONAL REPRESSOR"/>
    <property type="match status" value="1"/>
</dbReference>
<dbReference type="InterPro" id="IPR028082">
    <property type="entry name" value="Peripla_BP_I"/>
</dbReference>
<dbReference type="SUPFAM" id="SSF47413">
    <property type="entry name" value="lambda repressor-like DNA-binding domains"/>
    <property type="match status" value="1"/>
</dbReference>
<reference evidence="5 6" key="1">
    <citation type="submission" date="2020-11" db="EMBL/GenBank/DDBJ databases">
        <title>Actinomyces sp. ZJ750.</title>
        <authorList>
            <person name="Zhou J."/>
        </authorList>
    </citation>
    <scope>NUCLEOTIDE SEQUENCE [LARGE SCALE GENOMIC DNA]</scope>
    <source>
        <strain evidence="5 6">ZJ750</strain>
    </source>
</reference>
<dbReference type="SUPFAM" id="SSF53822">
    <property type="entry name" value="Periplasmic binding protein-like I"/>
    <property type="match status" value="1"/>
</dbReference>
<dbReference type="SMART" id="SM00354">
    <property type="entry name" value="HTH_LACI"/>
    <property type="match status" value="1"/>
</dbReference>
<evidence type="ECO:0000256" key="2">
    <source>
        <dbReference type="ARBA" id="ARBA00023125"/>
    </source>
</evidence>
<dbReference type="RefSeq" id="WP_166855187.1">
    <property type="nucleotide sequence ID" value="NZ_CP063989.1"/>
</dbReference>
<dbReference type="GO" id="GO:0000976">
    <property type="term" value="F:transcription cis-regulatory region binding"/>
    <property type="evidence" value="ECO:0007669"/>
    <property type="project" value="TreeGrafter"/>
</dbReference>
<proteinExistence type="predicted"/>
<dbReference type="Gene3D" id="1.10.260.40">
    <property type="entry name" value="lambda repressor-like DNA-binding domains"/>
    <property type="match status" value="1"/>
</dbReference>
<protein>
    <submittedName>
        <fullName evidence="5">LacI family DNA-binding transcriptional regulator</fullName>
    </submittedName>
</protein>
<dbReference type="Gene3D" id="3.40.50.2300">
    <property type="match status" value="2"/>
</dbReference>
<dbReference type="AlphaFoldDB" id="A0A7T0LLT5"/>
<dbReference type="CDD" id="cd01392">
    <property type="entry name" value="HTH_LacI"/>
    <property type="match status" value="1"/>
</dbReference>
<organism evidence="5 6">
    <name type="scientific">Actinomyces respiraculi</name>
    <dbReference type="NCBI Taxonomy" id="2744574"/>
    <lineage>
        <taxon>Bacteria</taxon>
        <taxon>Bacillati</taxon>
        <taxon>Actinomycetota</taxon>
        <taxon>Actinomycetes</taxon>
        <taxon>Actinomycetales</taxon>
        <taxon>Actinomycetaceae</taxon>
        <taxon>Actinomyces</taxon>
    </lineage>
</organism>
<dbReference type="Proteomes" id="UP000594637">
    <property type="component" value="Chromosome"/>
</dbReference>
<name>A0A7T0LLT5_9ACTO</name>
<dbReference type="PRINTS" id="PR00036">
    <property type="entry name" value="HTHLACI"/>
</dbReference>
<keyword evidence="3" id="KW-0804">Transcription</keyword>
<dbReference type="InterPro" id="IPR010982">
    <property type="entry name" value="Lambda_DNA-bd_dom_sf"/>
</dbReference>
<dbReference type="EMBL" id="CP063989">
    <property type="protein sequence ID" value="QPL05972.1"/>
    <property type="molecule type" value="Genomic_DNA"/>
</dbReference>
<dbReference type="GO" id="GO:0003700">
    <property type="term" value="F:DNA-binding transcription factor activity"/>
    <property type="evidence" value="ECO:0007669"/>
    <property type="project" value="TreeGrafter"/>
</dbReference>
<dbReference type="InterPro" id="IPR000843">
    <property type="entry name" value="HTH_LacI"/>
</dbReference>
<dbReference type="CDD" id="cd06267">
    <property type="entry name" value="PBP1_LacI_sugar_binding-like"/>
    <property type="match status" value="1"/>
</dbReference>
<feature type="domain" description="HTH lacI-type" evidence="4">
    <location>
        <begin position="2"/>
        <end position="57"/>
    </location>
</feature>
<dbReference type="PANTHER" id="PTHR30146:SF109">
    <property type="entry name" value="HTH-TYPE TRANSCRIPTIONAL REGULATOR GALS"/>
    <property type="match status" value="1"/>
</dbReference>
<accession>A0A7T0LLT5</accession>
<dbReference type="InterPro" id="IPR046335">
    <property type="entry name" value="LacI/GalR-like_sensor"/>
</dbReference>
<evidence type="ECO:0000256" key="1">
    <source>
        <dbReference type="ARBA" id="ARBA00023015"/>
    </source>
</evidence>
<dbReference type="PROSITE" id="PS50932">
    <property type="entry name" value="HTH_LACI_2"/>
    <property type="match status" value="1"/>
</dbReference>
<keyword evidence="1" id="KW-0805">Transcription regulation</keyword>